<dbReference type="InParanoid" id="W2RXS7"/>
<feature type="transmembrane region" description="Helical" evidence="1">
    <location>
        <begin position="326"/>
        <end position="343"/>
    </location>
</feature>
<keyword evidence="3" id="KW-1185">Reference proteome</keyword>
<keyword evidence="1" id="KW-0472">Membrane</keyword>
<dbReference type="HOGENOM" id="CLU_032158_1_1_1"/>
<dbReference type="GeneID" id="19970404"/>
<gene>
    <name evidence="2" type="ORF">HMPREF1541_03065</name>
</gene>
<dbReference type="PANTHER" id="PTHR31970">
    <property type="match status" value="1"/>
</dbReference>
<feature type="transmembrane region" description="Helical" evidence="1">
    <location>
        <begin position="21"/>
        <end position="42"/>
    </location>
</feature>
<proteinExistence type="predicted"/>
<dbReference type="PANTHER" id="PTHR31970:SF9">
    <property type="entry name" value="MOLYBDATE TRANSPORTER 2"/>
    <property type="match status" value="1"/>
</dbReference>
<feature type="transmembrane region" description="Helical" evidence="1">
    <location>
        <begin position="178"/>
        <end position="196"/>
    </location>
</feature>
<protein>
    <recommendedName>
        <fullName evidence="4">Sulfate transporter</fullName>
    </recommendedName>
</protein>
<feature type="transmembrane region" description="Helical" evidence="1">
    <location>
        <begin position="94"/>
        <end position="117"/>
    </location>
</feature>
<feature type="transmembrane region" description="Helical" evidence="1">
    <location>
        <begin position="296"/>
        <end position="314"/>
    </location>
</feature>
<dbReference type="RefSeq" id="XP_008715639.1">
    <property type="nucleotide sequence ID" value="XM_008717417.1"/>
</dbReference>
<dbReference type="STRING" id="1220924.W2RXS7"/>
<dbReference type="EMBL" id="KB822719">
    <property type="protein sequence ID" value="ETN41130.1"/>
    <property type="molecule type" value="Genomic_DNA"/>
</dbReference>
<feature type="transmembrane region" description="Helical" evidence="1">
    <location>
        <begin position="54"/>
        <end position="74"/>
    </location>
</feature>
<reference evidence="2 3" key="1">
    <citation type="submission" date="2013-03" db="EMBL/GenBank/DDBJ databases">
        <title>The Genome Sequence of Phialophora europaea CBS 101466.</title>
        <authorList>
            <consortium name="The Broad Institute Genomics Platform"/>
            <person name="Cuomo C."/>
            <person name="de Hoog S."/>
            <person name="Gorbushina A."/>
            <person name="Walker B."/>
            <person name="Young S.K."/>
            <person name="Zeng Q."/>
            <person name="Gargeya S."/>
            <person name="Fitzgerald M."/>
            <person name="Haas B."/>
            <person name="Abouelleil A."/>
            <person name="Allen A.W."/>
            <person name="Alvarado L."/>
            <person name="Arachchi H.M."/>
            <person name="Berlin A.M."/>
            <person name="Chapman S.B."/>
            <person name="Gainer-Dewar J."/>
            <person name="Goldberg J."/>
            <person name="Griggs A."/>
            <person name="Gujja S."/>
            <person name="Hansen M."/>
            <person name="Howarth C."/>
            <person name="Imamovic A."/>
            <person name="Ireland A."/>
            <person name="Larimer J."/>
            <person name="McCowan C."/>
            <person name="Murphy C."/>
            <person name="Pearson M."/>
            <person name="Poon T.W."/>
            <person name="Priest M."/>
            <person name="Roberts A."/>
            <person name="Saif S."/>
            <person name="Shea T."/>
            <person name="Sisk P."/>
            <person name="Sykes S."/>
            <person name="Wortman J."/>
            <person name="Nusbaum C."/>
            <person name="Birren B."/>
        </authorList>
    </citation>
    <scope>NUCLEOTIDE SEQUENCE [LARGE SCALE GENOMIC DNA]</scope>
    <source>
        <strain evidence="2 3">CBS 101466</strain>
    </source>
</reference>
<evidence type="ECO:0000313" key="2">
    <source>
        <dbReference type="EMBL" id="ETN41130.1"/>
    </source>
</evidence>
<dbReference type="VEuPathDB" id="FungiDB:HMPREF1541_03065"/>
<organism evidence="2 3">
    <name type="scientific">Cyphellophora europaea (strain CBS 101466)</name>
    <name type="common">Phialophora europaea</name>
    <dbReference type="NCBI Taxonomy" id="1220924"/>
    <lineage>
        <taxon>Eukaryota</taxon>
        <taxon>Fungi</taxon>
        <taxon>Dikarya</taxon>
        <taxon>Ascomycota</taxon>
        <taxon>Pezizomycotina</taxon>
        <taxon>Eurotiomycetes</taxon>
        <taxon>Chaetothyriomycetidae</taxon>
        <taxon>Chaetothyriales</taxon>
        <taxon>Cyphellophoraceae</taxon>
        <taxon>Cyphellophora</taxon>
    </lineage>
</organism>
<evidence type="ECO:0000313" key="3">
    <source>
        <dbReference type="Proteomes" id="UP000030752"/>
    </source>
</evidence>
<dbReference type="eggNOG" id="ENOG502QRGR">
    <property type="taxonomic scope" value="Eukaryota"/>
</dbReference>
<accession>W2RXS7</accession>
<dbReference type="Pfam" id="PF16983">
    <property type="entry name" value="MFS_MOT1"/>
    <property type="match status" value="2"/>
</dbReference>
<dbReference type="OrthoDB" id="5402974at2759"/>
<evidence type="ECO:0000256" key="1">
    <source>
        <dbReference type="SAM" id="Phobius"/>
    </source>
</evidence>
<keyword evidence="1" id="KW-0812">Transmembrane</keyword>
<keyword evidence="1" id="KW-1133">Transmembrane helix</keyword>
<name>W2RXS7_CYPE1</name>
<sequence length="435" mass="46790">MAANHLRARWKHNMSTFRRQPLAEISGSLGDLGTFLPIAIALTEGHQISLSTTLIFSGVYNIATGIVFGIPLPVQPMKAIAAVAILDSLSATTLEAAGLFVSLCILLFSTTGLLAWFTHHIPIPVVKGIQVGAGLSLIIAAGSKATSSLTWLHPWSDNYIWLVVAFLSLLATNIRPRIPYALIVLLLGLVFAFIRTQRVPSVTPWRPYTQVPDGTAWREGILSAGLGQLPLTTLNSIIAVTHLSADLLPEVPCPSSTAIGFSVASMNLIGCWFGAMPACHGSGGLAAQYRFGARSGASVIFLGLLKVVLGLLFGESLTTLLHKFPTAFLTVMIIAAGLELASVGESLNTERARDLGKGENERQGDNTLDQAGKKRRWSVMLVTTGVLVAFKNDGLGFAAGMLCHWSFSLEQYLTARWSRENARHDTDREREPLLP</sequence>
<dbReference type="AlphaFoldDB" id="W2RXS7"/>
<evidence type="ECO:0008006" key="4">
    <source>
        <dbReference type="Google" id="ProtNLM"/>
    </source>
</evidence>
<dbReference type="Proteomes" id="UP000030752">
    <property type="component" value="Unassembled WGS sequence"/>
</dbReference>
<feature type="transmembrane region" description="Helical" evidence="1">
    <location>
        <begin position="155"/>
        <end position="172"/>
    </location>
</feature>
<dbReference type="GO" id="GO:0015098">
    <property type="term" value="F:molybdate ion transmembrane transporter activity"/>
    <property type="evidence" value="ECO:0007669"/>
    <property type="project" value="InterPro"/>
</dbReference>
<dbReference type="InterPro" id="IPR031563">
    <property type="entry name" value="MOT1/MOT2"/>
</dbReference>